<sequence>MKYLVTVESFNSLIEEEVIVNIDGQQIRCFMPYGSESEIEIGNQYYADIEVEIFNDLDIKVVEESLKEMQCINQTFAYYITGKLNIDNSKIESAIDIYLDGEDLYDYGCYDSKYIKLKVERFNIEFDE</sequence>
<name>A0A9W5Y6V7_9CLOT</name>
<dbReference type="Proteomes" id="UP001057868">
    <property type="component" value="Unassembled WGS sequence"/>
</dbReference>
<reference evidence="1" key="1">
    <citation type="journal article" date="2023" name="Int. J. Syst. Evol. Microbiol.">
        <title>&lt;i&gt;Clostridium folliculivorans&lt;/i&gt; sp. nov., isolated from soil samples of an organic paddy in Japan.</title>
        <authorList>
            <person name="Tazawa J."/>
            <person name="Kobayashi H."/>
            <person name="Tanizawa Y."/>
            <person name="Uchino A."/>
            <person name="Tanaka F."/>
            <person name="Urashima Y."/>
            <person name="Miura S."/>
            <person name="Sakamoto M."/>
            <person name="Ohkuma M."/>
            <person name="Tohno M."/>
        </authorList>
    </citation>
    <scope>NUCLEOTIDE SEQUENCE</scope>
    <source>
        <strain evidence="1">D1-1</strain>
    </source>
</reference>
<protein>
    <submittedName>
        <fullName evidence="1">Uncharacterized protein</fullName>
    </submittedName>
</protein>
<organism evidence="1 2">
    <name type="scientific">Clostridium folliculivorans</name>
    <dbReference type="NCBI Taxonomy" id="2886038"/>
    <lineage>
        <taxon>Bacteria</taxon>
        <taxon>Bacillati</taxon>
        <taxon>Bacillota</taxon>
        <taxon>Clostridia</taxon>
        <taxon>Eubacteriales</taxon>
        <taxon>Clostridiaceae</taxon>
        <taxon>Clostridium</taxon>
    </lineage>
</organism>
<gene>
    <name evidence="1" type="ORF">CFOLD11_46610</name>
</gene>
<dbReference type="RefSeq" id="WP_261854660.1">
    <property type="nucleotide sequence ID" value="NZ_BQXY01000018.1"/>
</dbReference>
<dbReference type="InterPro" id="IPR016767">
    <property type="entry name" value="UCP019853"/>
</dbReference>
<accession>A0A9W5Y6V7</accession>
<comment type="caution">
    <text evidence="1">The sequence shown here is derived from an EMBL/GenBank/DDBJ whole genome shotgun (WGS) entry which is preliminary data.</text>
</comment>
<evidence type="ECO:0000313" key="2">
    <source>
        <dbReference type="Proteomes" id="UP001057868"/>
    </source>
</evidence>
<evidence type="ECO:0000313" key="1">
    <source>
        <dbReference type="EMBL" id="GKU27834.1"/>
    </source>
</evidence>
<keyword evidence="2" id="KW-1185">Reference proteome</keyword>
<proteinExistence type="predicted"/>
<dbReference type="EMBL" id="BQXY01000018">
    <property type="protein sequence ID" value="GKU27834.1"/>
    <property type="molecule type" value="Genomic_DNA"/>
</dbReference>
<dbReference type="PIRSF" id="PIRSF019853">
    <property type="entry name" value="UCP019853"/>
    <property type="match status" value="1"/>
</dbReference>
<dbReference type="AlphaFoldDB" id="A0A9W5Y6V7"/>